<dbReference type="Proteomes" id="UP000244450">
    <property type="component" value="Unassembled WGS sequence"/>
</dbReference>
<dbReference type="AlphaFoldDB" id="A0A2T7BBU2"/>
<dbReference type="PANTHER" id="PTHR30273">
    <property type="entry name" value="PERIPLASMIC SIGNAL SENSOR AND SIGMA FACTOR ACTIVATOR FECR-RELATED"/>
    <property type="match status" value="1"/>
</dbReference>
<dbReference type="Gene3D" id="2.60.120.1440">
    <property type="match status" value="1"/>
</dbReference>
<dbReference type="EMBL" id="QCYK01000004">
    <property type="protein sequence ID" value="PUZ21847.1"/>
    <property type="molecule type" value="Genomic_DNA"/>
</dbReference>
<evidence type="ECO:0000259" key="3">
    <source>
        <dbReference type="Pfam" id="PF16344"/>
    </source>
</evidence>
<dbReference type="PANTHER" id="PTHR30273:SF2">
    <property type="entry name" value="PROTEIN FECR"/>
    <property type="match status" value="1"/>
</dbReference>
<feature type="transmembrane region" description="Helical" evidence="1">
    <location>
        <begin position="82"/>
        <end position="101"/>
    </location>
</feature>
<dbReference type="InterPro" id="IPR032508">
    <property type="entry name" value="FecR_C"/>
</dbReference>
<dbReference type="GO" id="GO:0016989">
    <property type="term" value="F:sigma factor antagonist activity"/>
    <property type="evidence" value="ECO:0007669"/>
    <property type="project" value="TreeGrafter"/>
</dbReference>
<sequence>MQTHERATAVISKYLKGQATTEEKEWLEQWFLEMGNAAHLELGPQTTAGQHKLQERIYDNIQHTILAQQQQQPGRKLHPLRWWALGAAASIALLIVANWYWQRPAPPATVAMRTVSTHTGQLSELVLPDSTVVWLNANSRLHFPATFGDMRQVELEGEAYFDVHPDPQHPFLIRSGAFCTRVLGTAFSIRSYAVSHSFRVTVSSGKVGVYNPADSTQMILLTANEQLNSEQDALQPNVRHIEAGSYTAWKTGALRFDKERLDEVVQALENRYGQHFIISDGQLAALPVSGAFDKQDKLENVMKILARVYHLHFTPTANGDIAIH</sequence>
<gene>
    <name evidence="4" type="ORF">DCC81_25000</name>
</gene>
<dbReference type="Gene3D" id="3.55.50.30">
    <property type="match status" value="1"/>
</dbReference>
<evidence type="ECO:0000313" key="5">
    <source>
        <dbReference type="Proteomes" id="UP000244450"/>
    </source>
</evidence>
<dbReference type="Pfam" id="PF04773">
    <property type="entry name" value="FecR"/>
    <property type="match status" value="1"/>
</dbReference>
<dbReference type="InterPro" id="IPR012373">
    <property type="entry name" value="Ferrdict_sens_TM"/>
</dbReference>
<feature type="domain" description="FecR protein" evidence="2">
    <location>
        <begin position="114"/>
        <end position="207"/>
    </location>
</feature>
<reference evidence="4 5" key="1">
    <citation type="submission" date="2018-04" db="EMBL/GenBank/DDBJ databases">
        <title>Chitinophaga fuyangensis sp. nov., isolated from soil in a chemical factory.</title>
        <authorList>
            <person name="Chen K."/>
        </authorList>
    </citation>
    <scope>NUCLEOTIDE SEQUENCE [LARGE SCALE GENOMIC DNA]</scope>
    <source>
        <strain evidence="4 5">LY-1</strain>
    </source>
</reference>
<keyword evidence="5" id="KW-1185">Reference proteome</keyword>
<evidence type="ECO:0000313" key="4">
    <source>
        <dbReference type="EMBL" id="PUZ21847.1"/>
    </source>
</evidence>
<keyword evidence="1" id="KW-0812">Transmembrane</keyword>
<dbReference type="Pfam" id="PF16344">
    <property type="entry name" value="FecR_C"/>
    <property type="match status" value="1"/>
</dbReference>
<feature type="domain" description="Protein FecR C-terminal" evidence="3">
    <location>
        <begin position="254"/>
        <end position="318"/>
    </location>
</feature>
<organism evidence="4 5">
    <name type="scientific">Chitinophaga parva</name>
    <dbReference type="NCBI Taxonomy" id="2169414"/>
    <lineage>
        <taxon>Bacteria</taxon>
        <taxon>Pseudomonadati</taxon>
        <taxon>Bacteroidota</taxon>
        <taxon>Chitinophagia</taxon>
        <taxon>Chitinophagales</taxon>
        <taxon>Chitinophagaceae</taxon>
        <taxon>Chitinophaga</taxon>
    </lineage>
</organism>
<dbReference type="RefSeq" id="WP_108689495.1">
    <property type="nucleotide sequence ID" value="NZ_QCYK01000004.1"/>
</dbReference>
<evidence type="ECO:0008006" key="6">
    <source>
        <dbReference type="Google" id="ProtNLM"/>
    </source>
</evidence>
<comment type="caution">
    <text evidence="4">The sequence shown here is derived from an EMBL/GenBank/DDBJ whole genome shotgun (WGS) entry which is preliminary data.</text>
</comment>
<dbReference type="InterPro" id="IPR006860">
    <property type="entry name" value="FecR"/>
</dbReference>
<dbReference type="PIRSF" id="PIRSF018266">
    <property type="entry name" value="FecR"/>
    <property type="match status" value="1"/>
</dbReference>
<name>A0A2T7BBU2_9BACT</name>
<proteinExistence type="predicted"/>
<accession>A0A2T7BBU2</accession>
<keyword evidence="1" id="KW-0472">Membrane</keyword>
<dbReference type="OrthoDB" id="697544at2"/>
<protein>
    <recommendedName>
        <fullName evidence="6">FecR protein domain-containing protein</fullName>
    </recommendedName>
</protein>
<keyword evidence="1" id="KW-1133">Transmembrane helix</keyword>
<evidence type="ECO:0000256" key="1">
    <source>
        <dbReference type="SAM" id="Phobius"/>
    </source>
</evidence>
<evidence type="ECO:0000259" key="2">
    <source>
        <dbReference type="Pfam" id="PF04773"/>
    </source>
</evidence>